<proteinExistence type="predicted"/>
<organism evidence="2 3">
    <name type="scientific">Candidatus Falkowbacteria bacterium CG23_combo_of_CG06-09_8_20_14_all_41_10</name>
    <dbReference type="NCBI Taxonomy" id="1974571"/>
    <lineage>
        <taxon>Bacteria</taxon>
        <taxon>Candidatus Falkowiibacteriota</taxon>
    </lineage>
</organism>
<accession>A0A2G9ZNX6</accession>
<dbReference type="Proteomes" id="UP000231408">
    <property type="component" value="Unassembled WGS sequence"/>
</dbReference>
<feature type="transmembrane region" description="Helical" evidence="1">
    <location>
        <begin position="52"/>
        <end position="73"/>
    </location>
</feature>
<gene>
    <name evidence="2" type="ORF">COX21_00475</name>
</gene>
<evidence type="ECO:0000313" key="2">
    <source>
        <dbReference type="EMBL" id="PIP34887.1"/>
    </source>
</evidence>
<keyword evidence="1" id="KW-0812">Transmembrane</keyword>
<dbReference type="EMBL" id="PCSE01000013">
    <property type="protein sequence ID" value="PIP34887.1"/>
    <property type="molecule type" value="Genomic_DNA"/>
</dbReference>
<protein>
    <submittedName>
        <fullName evidence="2">Uncharacterized protein</fullName>
    </submittedName>
</protein>
<keyword evidence="1" id="KW-1133">Transmembrane helix</keyword>
<evidence type="ECO:0000313" key="3">
    <source>
        <dbReference type="Proteomes" id="UP000231408"/>
    </source>
</evidence>
<keyword evidence="1" id="KW-0472">Membrane</keyword>
<sequence>MSKEELSTTPEKINGNSELKTLLEKNLELSEEILTKVKYVKRYIFWKRVMGIIFWTFIIFSIVASIIYLPPLIRQLQSQIQTMISGVTSGLPHL</sequence>
<reference evidence="2 3" key="1">
    <citation type="submission" date="2017-09" db="EMBL/GenBank/DDBJ databases">
        <title>Depth-based differentiation of microbial function through sediment-hosted aquifers and enrichment of novel symbionts in the deep terrestrial subsurface.</title>
        <authorList>
            <person name="Probst A.J."/>
            <person name="Ladd B."/>
            <person name="Jarett J.K."/>
            <person name="Geller-Mcgrath D.E."/>
            <person name="Sieber C.M."/>
            <person name="Emerson J.B."/>
            <person name="Anantharaman K."/>
            <person name="Thomas B.C."/>
            <person name="Malmstrom R."/>
            <person name="Stieglmeier M."/>
            <person name="Klingl A."/>
            <person name="Woyke T."/>
            <person name="Ryan C.M."/>
            <person name="Banfield J.F."/>
        </authorList>
    </citation>
    <scope>NUCLEOTIDE SEQUENCE [LARGE SCALE GENOMIC DNA]</scope>
    <source>
        <strain evidence="2">CG23_combo_of_CG06-09_8_20_14_all_41_10</strain>
    </source>
</reference>
<name>A0A2G9ZNX6_9BACT</name>
<evidence type="ECO:0000256" key="1">
    <source>
        <dbReference type="SAM" id="Phobius"/>
    </source>
</evidence>
<comment type="caution">
    <text evidence="2">The sequence shown here is derived from an EMBL/GenBank/DDBJ whole genome shotgun (WGS) entry which is preliminary data.</text>
</comment>
<dbReference type="AlphaFoldDB" id="A0A2G9ZNX6"/>